<feature type="compositionally biased region" description="Basic and acidic residues" evidence="1">
    <location>
        <begin position="179"/>
        <end position="194"/>
    </location>
</feature>
<feature type="compositionally biased region" description="Polar residues" evidence="1">
    <location>
        <begin position="10"/>
        <end position="20"/>
    </location>
</feature>
<dbReference type="Proteomes" id="UP000320762">
    <property type="component" value="Unassembled WGS sequence"/>
</dbReference>
<gene>
    <name evidence="2" type="ORF">BD626DRAFT_487049</name>
</gene>
<accession>A0A550CN20</accession>
<feature type="compositionally biased region" description="Polar residues" evidence="1">
    <location>
        <begin position="388"/>
        <end position="406"/>
    </location>
</feature>
<comment type="caution">
    <text evidence="2">The sequence shown here is derived from an EMBL/GenBank/DDBJ whole genome shotgun (WGS) entry which is preliminary data.</text>
</comment>
<feature type="region of interest" description="Disordered" evidence="1">
    <location>
        <begin position="235"/>
        <end position="307"/>
    </location>
</feature>
<keyword evidence="3" id="KW-1185">Reference proteome</keyword>
<feature type="region of interest" description="Disordered" evidence="1">
    <location>
        <begin position="388"/>
        <end position="408"/>
    </location>
</feature>
<evidence type="ECO:0008006" key="4">
    <source>
        <dbReference type="Google" id="ProtNLM"/>
    </source>
</evidence>
<evidence type="ECO:0000313" key="2">
    <source>
        <dbReference type="EMBL" id="TRM66198.1"/>
    </source>
</evidence>
<protein>
    <recommendedName>
        <fullName evidence="4">BED-type domain-containing protein</fullName>
    </recommendedName>
</protein>
<dbReference type="AlphaFoldDB" id="A0A550CN20"/>
<name>A0A550CN20_9AGAR</name>
<feature type="compositionally biased region" description="Polar residues" evidence="1">
    <location>
        <begin position="52"/>
        <end position="66"/>
    </location>
</feature>
<feature type="region of interest" description="Disordered" evidence="1">
    <location>
        <begin position="478"/>
        <end position="501"/>
    </location>
</feature>
<proteinExistence type="predicted"/>
<dbReference type="EMBL" id="VDMD01000004">
    <property type="protein sequence ID" value="TRM66198.1"/>
    <property type="molecule type" value="Genomic_DNA"/>
</dbReference>
<evidence type="ECO:0000256" key="1">
    <source>
        <dbReference type="SAM" id="MobiDB-lite"/>
    </source>
</evidence>
<feature type="region of interest" description="Disordered" evidence="1">
    <location>
        <begin position="1"/>
        <end position="82"/>
    </location>
</feature>
<organism evidence="2 3">
    <name type="scientific">Schizophyllum amplum</name>
    <dbReference type="NCBI Taxonomy" id="97359"/>
    <lineage>
        <taxon>Eukaryota</taxon>
        <taxon>Fungi</taxon>
        <taxon>Dikarya</taxon>
        <taxon>Basidiomycota</taxon>
        <taxon>Agaricomycotina</taxon>
        <taxon>Agaricomycetes</taxon>
        <taxon>Agaricomycetidae</taxon>
        <taxon>Agaricales</taxon>
        <taxon>Schizophyllaceae</taxon>
        <taxon>Schizophyllum</taxon>
    </lineage>
</organism>
<sequence>MTDRRPPLLSSATFAGSAPSSRPAKRRFASQADLTFFTPADDAFNPSPYQPRGQQANAQKSANRSTRSTRDPNVPQIPVQPELDEPGVLFIRAPFYDFPGSEEHPEGLTYVHLAENPNWFLDAQDFLSETNNDPSAVAYPADEPKLRCTFCRRTYLGVNAKSMWRRHVYEKHKIAMANRRENATRTRPTANKENKARKRSSAANKLVMHGNVVEIDVSLSSPQPAETYQSTFHAVEQSKVQDAGEQSLVSDHEEEQDSMTPPPSLSSGMPVLSQSTSSCDEEDLRLEIPPSPIYDPSATPECRHSSPPMHRPWRYMDPEHPYHRFQDVSLVQLAMNSPSTAGASPQILGARTPFGTLARNAYETPTRRLPCAPLPVANRIARSMSTPFTASTMSSGGDDTWQTTELAPSPMSKCDMDYILEGAWMRPSLSLSSPGMMSPVLRRTQSLQYDDLFSSGSSAGQGSMAGTSSVEHDLEAMPWQNLFTETGEQRPSPPKKRKVVE</sequence>
<reference evidence="2 3" key="1">
    <citation type="journal article" date="2019" name="New Phytol.">
        <title>Comparative genomics reveals unique wood-decay strategies and fruiting body development in the Schizophyllaceae.</title>
        <authorList>
            <person name="Almasi E."/>
            <person name="Sahu N."/>
            <person name="Krizsan K."/>
            <person name="Balint B."/>
            <person name="Kovacs G.M."/>
            <person name="Kiss B."/>
            <person name="Cseklye J."/>
            <person name="Drula E."/>
            <person name="Henrissat B."/>
            <person name="Nagy I."/>
            <person name="Chovatia M."/>
            <person name="Adam C."/>
            <person name="LaButti K."/>
            <person name="Lipzen A."/>
            <person name="Riley R."/>
            <person name="Grigoriev I.V."/>
            <person name="Nagy L.G."/>
        </authorList>
    </citation>
    <scope>NUCLEOTIDE SEQUENCE [LARGE SCALE GENOMIC DNA]</scope>
    <source>
        <strain evidence="2 3">NL-1724</strain>
    </source>
</reference>
<evidence type="ECO:0000313" key="3">
    <source>
        <dbReference type="Proteomes" id="UP000320762"/>
    </source>
</evidence>
<feature type="region of interest" description="Disordered" evidence="1">
    <location>
        <begin position="179"/>
        <end position="202"/>
    </location>
</feature>
<dbReference type="OrthoDB" id="2333993at2759"/>